<dbReference type="eggNOG" id="COG0454">
    <property type="taxonomic scope" value="Bacteria"/>
</dbReference>
<evidence type="ECO:0008006" key="3">
    <source>
        <dbReference type="Google" id="ProtNLM"/>
    </source>
</evidence>
<evidence type="ECO:0000313" key="2">
    <source>
        <dbReference type="Proteomes" id="UP000183015"/>
    </source>
</evidence>
<evidence type="ECO:0000313" key="1">
    <source>
        <dbReference type="EMBL" id="SEL98371.1"/>
    </source>
</evidence>
<organism evidence="1 2">
    <name type="scientific">Streptacidiphilus jiangxiensis</name>
    <dbReference type="NCBI Taxonomy" id="235985"/>
    <lineage>
        <taxon>Bacteria</taxon>
        <taxon>Bacillati</taxon>
        <taxon>Actinomycetota</taxon>
        <taxon>Actinomycetes</taxon>
        <taxon>Kitasatosporales</taxon>
        <taxon>Streptomycetaceae</taxon>
        <taxon>Streptacidiphilus</taxon>
    </lineage>
</organism>
<dbReference type="EMBL" id="FOAZ01000016">
    <property type="protein sequence ID" value="SEL98371.1"/>
    <property type="molecule type" value="Genomic_DNA"/>
</dbReference>
<proteinExistence type="predicted"/>
<dbReference type="Pfam" id="PF10898">
    <property type="entry name" value="DUF2716"/>
    <property type="match status" value="1"/>
</dbReference>
<keyword evidence="2" id="KW-1185">Reference proteome</keyword>
<dbReference type="Proteomes" id="UP000183015">
    <property type="component" value="Unassembled WGS sequence"/>
</dbReference>
<name>A0A1H7UN30_STRJI</name>
<reference evidence="2" key="1">
    <citation type="submission" date="2016-10" db="EMBL/GenBank/DDBJ databases">
        <authorList>
            <person name="Varghese N."/>
        </authorList>
    </citation>
    <scope>NUCLEOTIDE SEQUENCE [LARGE SCALE GENOMIC DNA]</scope>
    <source>
        <strain evidence="2">DSM 45096 / BCRC 16803 / CGMCC 4.1857 / CIP 109030 / JCM 12277 / KCTC 19219 / NBRC 100920 / 33214</strain>
    </source>
</reference>
<accession>A0A1H7UN30</accession>
<dbReference type="InterPro" id="IPR020323">
    <property type="entry name" value="DUF2716"/>
</dbReference>
<gene>
    <name evidence="1" type="ORF">SAMN05414137_11662</name>
</gene>
<dbReference type="AlphaFoldDB" id="A0A1H7UN30"/>
<sequence>MASREPHCLNAAVALDVGELLAAHDQSLRGPVAAHPRLGTVVERIGPLTLTHYGTHGTVDHPALDDQASAAHLAAQVQQRAAARVEPVEWRVFAHDAGASQLTAALDAAGFIAGWKRSVLVGAVAELDFPQPPPDWKVESVRWEEPQAQHALDLSARSGPHCVPLSDWHAMRSNPSWDIDIRVLTHRGKAAAASWLETVQGTAFAAVGGLTASSPELLAESPLRRFQPPTKRFLVAEADGHLRSALVAVGFRDVTTVRSHHWTPPGEPAATPPARHSLGDAEFRRRARRCEARVGFDYAGGSGRYVAPLDSRRWFYGMLDRGTPALAAAEQAIQGGLRACVRPGEWVYQYRPYLNGWEFDPHRVGGPGQPHWPGSAIADGEFQFLATADARLGTFAHYAEQVLVVFGDDLVEQVANDLDHLFGGGVWSFG</sequence>
<protein>
    <recommendedName>
        <fullName evidence="3">DUF2716 domain-containing protein</fullName>
    </recommendedName>
</protein>